<accession>A0A2P8CH27</accession>
<dbReference type="InterPro" id="IPR022134">
    <property type="entry name" value="DUF3667"/>
</dbReference>
<sequence length="319" mass="37095">MTKSDLMLNNMPVEPENQETCKNCGTTFQGHYCPECGQSVRDFQKPFGMVAIDFLGNVAAFDTRLWHTIKPLFLQPGRLTKEFLAGKRVRYVPPFRLLFFFSFVFFLLLSFHYRGVLRTHLKDADKVEKQLSSRGLPVDSLQNKAAEKMKTHGDILKEVSKQMEAAKDIVRSSSEERVFQKVSMLLKYPEVFISKLLQTTSWLVFLLIPVFALLMSLFFRKTHPYYINHLIFTVHFHAFLYLAGIVALLGIWVAGPKLDGYITLLLFAGAGVYFFLAIRKFYQRSWWVTVKRFIWVSFFYFISLMVMLSAAVYISFRFL</sequence>
<keyword evidence="1" id="KW-1133">Transmembrane helix</keyword>
<proteinExistence type="predicted"/>
<name>A0A2P8CH27_9BACT</name>
<organism evidence="2 3">
    <name type="scientific">Prolixibacter denitrificans</name>
    <dbReference type="NCBI Taxonomy" id="1541063"/>
    <lineage>
        <taxon>Bacteria</taxon>
        <taxon>Pseudomonadati</taxon>
        <taxon>Bacteroidota</taxon>
        <taxon>Bacteroidia</taxon>
        <taxon>Marinilabiliales</taxon>
        <taxon>Prolixibacteraceae</taxon>
        <taxon>Prolixibacter</taxon>
    </lineage>
</organism>
<evidence type="ECO:0000313" key="3">
    <source>
        <dbReference type="Proteomes" id="UP000240621"/>
    </source>
</evidence>
<dbReference type="AlphaFoldDB" id="A0A2P8CH27"/>
<dbReference type="Proteomes" id="UP000240621">
    <property type="component" value="Unassembled WGS sequence"/>
</dbReference>
<keyword evidence="1" id="KW-0472">Membrane</keyword>
<dbReference type="OrthoDB" id="1315649at2"/>
<feature type="transmembrane region" description="Helical" evidence="1">
    <location>
        <begin position="202"/>
        <end position="219"/>
    </location>
</feature>
<dbReference type="EMBL" id="PYGC01000002">
    <property type="protein sequence ID" value="PSK84271.1"/>
    <property type="molecule type" value="Genomic_DNA"/>
</dbReference>
<feature type="transmembrane region" description="Helical" evidence="1">
    <location>
        <begin position="231"/>
        <end position="254"/>
    </location>
</feature>
<evidence type="ECO:0000256" key="1">
    <source>
        <dbReference type="SAM" id="Phobius"/>
    </source>
</evidence>
<protein>
    <submittedName>
        <fullName evidence="2">Uncharacterized protein DUF3667</fullName>
    </submittedName>
</protein>
<dbReference type="Pfam" id="PF12412">
    <property type="entry name" value="DUF3667"/>
    <property type="match status" value="1"/>
</dbReference>
<feature type="transmembrane region" description="Helical" evidence="1">
    <location>
        <begin position="260"/>
        <end position="281"/>
    </location>
</feature>
<evidence type="ECO:0000313" key="2">
    <source>
        <dbReference type="EMBL" id="PSK84271.1"/>
    </source>
</evidence>
<comment type="caution">
    <text evidence="2">The sequence shown here is derived from an EMBL/GenBank/DDBJ whole genome shotgun (WGS) entry which is preliminary data.</text>
</comment>
<feature type="transmembrane region" description="Helical" evidence="1">
    <location>
        <begin position="293"/>
        <end position="316"/>
    </location>
</feature>
<reference evidence="2 3" key="1">
    <citation type="submission" date="2018-03" db="EMBL/GenBank/DDBJ databases">
        <title>Genomic Encyclopedia of Archaeal and Bacterial Type Strains, Phase II (KMG-II): from individual species to whole genera.</title>
        <authorList>
            <person name="Goeker M."/>
        </authorList>
    </citation>
    <scope>NUCLEOTIDE SEQUENCE [LARGE SCALE GENOMIC DNA]</scope>
    <source>
        <strain evidence="2 3">DSM 27267</strain>
    </source>
</reference>
<keyword evidence="1" id="KW-0812">Transmembrane</keyword>
<gene>
    <name evidence="2" type="ORF">CLV93_10255</name>
</gene>
<feature type="transmembrane region" description="Helical" evidence="1">
    <location>
        <begin position="95"/>
        <end position="113"/>
    </location>
</feature>